<dbReference type="Proteomes" id="UP000246115">
    <property type="component" value="Chromosome"/>
</dbReference>
<dbReference type="Proteomes" id="UP000262901">
    <property type="component" value="Unassembled WGS sequence"/>
</dbReference>
<dbReference type="Proteomes" id="UP000264056">
    <property type="component" value="Unassembled WGS sequence"/>
</dbReference>
<dbReference type="AlphaFoldDB" id="A0A372KPN1"/>
<name>A0A372KPN1_9STRE</name>
<accession>A0A372KPN1</accession>
<reference evidence="2 6" key="1">
    <citation type="submission" date="2018-08" db="EMBL/GenBank/DDBJ databases">
        <title>Draft genome of Streptococcus sp .nov. Z2.</title>
        <authorList>
            <person name="Tian Z."/>
        </authorList>
    </citation>
    <scope>NUCLEOTIDE SEQUENCE [LARGE SCALE GENOMIC DNA]</scope>
    <source>
        <strain evidence="2 6">Z2</strain>
    </source>
</reference>
<evidence type="ECO:0000313" key="2">
    <source>
        <dbReference type="EMBL" id="RFU52075.1"/>
    </source>
</evidence>
<dbReference type="EMBL" id="CP031733">
    <property type="protein sequence ID" value="AXQ78464.1"/>
    <property type="molecule type" value="Genomic_DNA"/>
</dbReference>
<reference evidence="3 5" key="2">
    <citation type="submission" date="2018-08" db="EMBL/GenBank/DDBJ databases">
        <title>Draft genome of Streptococcus sp. nov. Z1.</title>
        <authorList>
            <person name="Tian Z."/>
        </authorList>
    </citation>
    <scope>NUCLEOTIDE SEQUENCE [LARGE SCALE GENOMIC DNA]</scope>
    <source>
        <strain evidence="3">Z1</strain>
        <strain evidence="5">Z1(2018)</strain>
    </source>
</reference>
<evidence type="ECO:0000313" key="1">
    <source>
        <dbReference type="EMBL" id="AXQ78464.1"/>
    </source>
</evidence>
<reference evidence="1" key="4">
    <citation type="journal article" date="2019" name="Int. J. Syst. Evol. Microbiol.">
        <title>Streptococcus chenjunshii sp. nov. isolated from feces of Tibetan antelopes.</title>
        <authorList>
            <person name="Tian Z."/>
            <person name="Lu S."/>
            <person name="Jin D."/>
            <person name="Yang J."/>
            <person name="Pu J."/>
            <person name="Lai X.H."/>
            <person name="Bai X.N."/>
            <person name="Wu X.M."/>
            <person name="Li J."/>
            <person name="Wang S."/>
            <person name="Xu J."/>
        </authorList>
    </citation>
    <scope>NUCLEOTIDE SEQUENCE</scope>
    <source>
        <strain evidence="1">Z15</strain>
    </source>
</reference>
<organism evidence="3 5">
    <name type="scientific">Streptococcus chenjunshii</name>
    <dbReference type="NCBI Taxonomy" id="2173853"/>
    <lineage>
        <taxon>Bacteria</taxon>
        <taxon>Bacillati</taxon>
        <taxon>Bacillota</taxon>
        <taxon>Bacilli</taxon>
        <taxon>Lactobacillales</taxon>
        <taxon>Streptococcaceae</taxon>
        <taxon>Streptococcus</taxon>
    </lineage>
</organism>
<dbReference type="OrthoDB" id="2229433at2"/>
<dbReference type="RefSeq" id="WP_116877364.1">
    <property type="nucleotide sequence ID" value="NZ_CP031733.1"/>
</dbReference>
<dbReference type="EMBL" id="QVQY01000001">
    <property type="protein sequence ID" value="RFU52075.1"/>
    <property type="molecule type" value="Genomic_DNA"/>
</dbReference>
<evidence type="ECO:0000313" key="3">
    <source>
        <dbReference type="EMBL" id="RFU54267.1"/>
    </source>
</evidence>
<protein>
    <submittedName>
        <fullName evidence="3">Uncharacterized protein</fullName>
    </submittedName>
</protein>
<keyword evidence="6" id="KW-1185">Reference proteome</keyword>
<evidence type="ECO:0000313" key="5">
    <source>
        <dbReference type="Proteomes" id="UP000262901"/>
    </source>
</evidence>
<sequence>MKNVVNPEEEISSVYDQDRLCRYLLNHYEGVSKVEFIFFSDSHSGWLSRLLVNGSYEVHAFVWKYNGAISVSVPFSQGKGGSLPRKQIPSQDYSLSDIHIIY</sequence>
<proteinExistence type="predicted"/>
<evidence type="ECO:0000313" key="4">
    <source>
        <dbReference type="Proteomes" id="UP000246115"/>
    </source>
</evidence>
<evidence type="ECO:0000313" key="6">
    <source>
        <dbReference type="Proteomes" id="UP000264056"/>
    </source>
</evidence>
<dbReference type="KEGG" id="schj:DDV21_004920"/>
<reference evidence="4" key="3">
    <citation type="submission" date="2018-08" db="EMBL/GenBank/DDBJ databases">
        <title>Streptococcus chenjunshii sp. nov., isolated from stools sample of the Tibetan antelope in the Qinghai-Tibet plateau, China.</title>
        <authorList>
            <person name="Tian Z."/>
        </authorList>
    </citation>
    <scope>NUCLEOTIDE SEQUENCE [LARGE SCALE GENOMIC DNA]</scope>
    <source>
        <strain evidence="4">Z15</strain>
    </source>
</reference>
<gene>
    <name evidence="1" type="ORF">DDV21_004920</name>
    <name evidence="2" type="ORF">DDV22_01125</name>
    <name evidence="3" type="ORF">DDV23_01680</name>
</gene>
<accession>A0A346NBR9</accession>
<dbReference type="EMBL" id="QVQZ01000001">
    <property type="protein sequence ID" value="RFU54267.1"/>
    <property type="molecule type" value="Genomic_DNA"/>
</dbReference>